<evidence type="ECO:0008006" key="3">
    <source>
        <dbReference type="Google" id="ProtNLM"/>
    </source>
</evidence>
<dbReference type="InterPro" id="IPR049796">
    <property type="entry name" value="CdiI_Ct-like"/>
</dbReference>
<evidence type="ECO:0000313" key="1">
    <source>
        <dbReference type="EMBL" id="NOV02346.1"/>
    </source>
</evidence>
<comment type="caution">
    <text evidence="1">The sequence shown here is derived from an EMBL/GenBank/DDBJ whole genome shotgun (WGS) entry which is preliminary data.</text>
</comment>
<reference evidence="1 2" key="1">
    <citation type="submission" date="2019-10" db="EMBL/GenBank/DDBJ databases">
        <title>Description of Paenibacillus pedi sp. nov.</title>
        <authorList>
            <person name="Carlier A."/>
            <person name="Qi S."/>
        </authorList>
    </citation>
    <scope>NUCLEOTIDE SEQUENCE [LARGE SCALE GENOMIC DNA]</scope>
    <source>
        <strain evidence="1 2">LMG 31457</strain>
    </source>
</reference>
<protein>
    <recommendedName>
        <fullName evidence="3">HEAT repeat domain-containing protein</fullName>
    </recommendedName>
</protein>
<proteinExistence type="predicted"/>
<sequence>MERIYKALEEYSEDEIQELLRGGQTEELIRLPLSIGLYHPNWKFAQNVCIRLAQHDDPRIRANSVFGLAHIARTKRKLEKHIVKPILLNELRNNLEYQGIIIDAISDINLFMKWTIATKKH</sequence>
<accession>A0ABX1ZQY6</accession>
<gene>
    <name evidence="1" type="ORF">GC097_20265</name>
</gene>
<dbReference type="CDD" id="cd20694">
    <property type="entry name" value="CdiI_Ct-like"/>
    <property type="match status" value="1"/>
</dbReference>
<name>A0ABX1ZQY6_9BACL</name>
<dbReference type="Proteomes" id="UP000618579">
    <property type="component" value="Unassembled WGS sequence"/>
</dbReference>
<dbReference type="EMBL" id="WHNZ01000042">
    <property type="protein sequence ID" value="NOV02346.1"/>
    <property type="molecule type" value="Genomic_DNA"/>
</dbReference>
<organism evidence="1 2">
    <name type="scientific">Paenibacillus planticolens</name>
    <dbReference type="NCBI Taxonomy" id="2654976"/>
    <lineage>
        <taxon>Bacteria</taxon>
        <taxon>Bacillati</taxon>
        <taxon>Bacillota</taxon>
        <taxon>Bacilli</taxon>
        <taxon>Bacillales</taxon>
        <taxon>Paenibacillaceae</taxon>
        <taxon>Paenibacillus</taxon>
    </lineage>
</organism>
<evidence type="ECO:0000313" key="2">
    <source>
        <dbReference type="Proteomes" id="UP000618579"/>
    </source>
</evidence>
<keyword evidence="2" id="KW-1185">Reference proteome</keyword>
<dbReference type="RefSeq" id="WP_171685167.1">
    <property type="nucleotide sequence ID" value="NZ_WHNZ01000042.1"/>
</dbReference>